<reference evidence="1" key="1">
    <citation type="submission" date="2020-12" db="EMBL/GenBank/DDBJ databases">
        <title>Metabolic potential, ecology and presence of endohyphal bacteria is reflected in genomic diversity of Mucoromycotina.</title>
        <authorList>
            <person name="Muszewska A."/>
            <person name="Okrasinska A."/>
            <person name="Steczkiewicz K."/>
            <person name="Drgas O."/>
            <person name="Orlowska M."/>
            <person name="Perlinska-Lenart U."/>
            <person name="Aleksandrzak-Piekarczyk T."/>
            <person name="Szatraj K."/>
            <person name="Zielenkiewicz U."/>
            <person name="Pilsyk S."/>
            <person name="Malc E."/>
            <person name="Mieczkowski P."/>
            <person name="Kruszewska J.S."/>
            <person name="Biernat P."/>
            <person name="Pawlowska J."/>
        </authorList>
    </citation>
    <scope>NUCLEOTIDE SEQUENCE</scope>
    <source>
        <strain evidence="1">WA0000051536</strain>
    </source>
</reference>
<comment type="caution">
    <text evidence="1">The sequence shown here is derived from an EMBL/GenBank/DDBJ whole genome shotgun (WGS) entry which is preliminary data.</text>
</comment>
<gene>
    <name evidence="1" type="ORF">INT44_002206</name>
</gene>
<keyword evidence="2" id="KW-1185">Reference proteome</keyword>
<name>A0A8H7Q4Z7_9FUNG</name>
<organism evidence="1 2">
    <name type="scientific">Umbelopsis vinacea</name>
    <dbReference type="NCBI Taxonomy" id="44442"/>
    <lineage>
        <taxon>Eukaryota</taxon>
        <taxon>Fungi</taxon>
        <taxon>Fungi incertae sedis</taxon>
        <taxon>Mucoromycota</taxon>
        <taxon>Mucoromycotina</taxon>
        <taxon>Umbelopsidomycetes</taxon>
        <taxon>Umbelopsidales</taxon>
        <taxon>Umbelopsidaceae</taxon>
        <taxon>Umbelopsis</taxon>
    </lineage>
</organism>
<sequence length="122" mass="13626">MTRKTLPHSKPISSMDKIELGDLFWIYNNNGHILSCDSTGPVVFVDPSTVSANEQLLMYCGHPKKPDTFYLTFKHKPGFLAVNEEGTLINGAPHYERTVFNAAEFLSVLGQPMVVKISDIKQ</sequence>
<dbReference type="EMBL" id="JAEPRA010000005">
    <property type="protein sequence ID" value="KAG2185415.1"/>
    <property type="molecule type" value="Genomic_DNA"/>
</dbReference>
<proteinExistence type="predicted"/>
<protein>
    <submittedName>
        <fullName evidence="1">Uncharacterized protein</fullName>
    </submittedName>
</protein>
<dbReference type="OrthoDB" id="2336739at2759"/>
<accession>A0A8H7Q4Z7</accession>
<evidence type="ECO:0000313" key="2">
    <source>
        <dbReference type="Proteomes" id="UP000612746"/>
    </source>
</evidence>
<dbReference type="Proteomes" id="UP000612746">
    <property type="component" value="Unassembled WGS sequence"/>
</dbReference>
<dbReference type="AlphaFoldDB" id="A0A8H7Q4Z7"/>
<evidence type="ECO:0000313" key="1">
    <source>
        <dbReference type="EMBL" id="KAG2185415.1"/>
    </source>
</evidence>